<dbReference type="PANTHER" id="PTHR33091">
    <property type="entry name" value="PROTEIN, PUTATIVE, EXPRESSED-RELATED"/>
    <property type="match status" value="1"/>
</dbReference>
<accession>A0AAD6QM33</accession>
<dbReference type="EMBL" id="JAQIZT010000006">
    <property type="protein sequence ID" value="KAJ6992887.1"/>
    <property type="molecule type" value="Genomic_DNA"/>
</dbReference>
<keyword evidence="2" id="KW-0646">Protease inhibitor</keyword>
<comment type="caution">
    <text evidence="4">The sequence shown here is derived from an EMBL/GenBank/DDBJ whole genome shotgun (WGS) entry which is preliminary data.</text>
</comment>
<dbReference type="PROSITE" id="PS00285">
    <property type="entry name" value="POTATO_INHIBITOR"/>
    <property type="match status" value="1"/>
</dbReference>
<sequence>MYGMGSSPAAKTTWPELVGLTAEEAERKIKEEKPGAQIQVVQPDCFVTMDFRQNRVRLHVDSFGKIERAPRIG</sequence>
<protein>
    <submittedName>
        <fullName evidence="4">Uncharacterized protein</fullName>
    </submittedName>
</protein>
<dbReference type="AlphaFoldDB" id="A0AAD6QM33"/>
<gene>
    <name evidence="4" type="ORF">NC653_016102</name>
</gene>
<evidence type="ECO:0000313" key="4">
    <source>
        <dbReference type="EMBL" id="KAJ6992887.1"/>
    </source>
</evidence>
<evidence type="ECO:0000313" key="5">
    <source>
        <dbReference type="Proteomes" id="UP001164929"/>
    </source>
</evidence>
<comment type="similarity">
    <text evidence="1">Belongs to the protease inhibitor I13 (potato type I serine protease inhibitor) family.</text>
</comment>
<evidence type="ECO:0000256" key="2">
    <source>
        <dbReference type="ARBA" id="ARBA00022690"/>
    </source>
</evidence>
<dbReference type="InterPro" id="IPR036354">
    <property type="entry name" value="Prot_inh_pot1_sf"/>
</dbReference>
<dbReference type="Pfam" id="PF00280">
    <property type="entry name" value="potato_inhibit"/>
    <property type="match status" value="1"/>
</dbReference>
<keyword evidence="3" id="KW-0722">Serine protease inhibitor</keyword>
<dbReference type="GO" id="GO:0009611">
    <property type="term" value="P:response to wounding"/>
    <property type="evidence" value="ECO:0007669"/>
    <property type="project" value="InterPro"/>
</dbReference>
<dbReference type="PANTHER" id="PTHR33091:SF29">
    <property type="entry name" value="SUBTILISIN INHIBITOR 1"/>
    <property type="match status" value="1"/>
</dbReference>
<proteinExistence type="inferred from homology"/>
<keyword evidence="5" id="KW-1185">Reference proteome</keyword>
<dbReference type="Gene3D" id="3.30.10.10">
    <property type="entry name" value="Trypsin Inhibitor V, subunit A"/>
    <property type="match status" value="1"/>
</dbReference>
<dbReference type="InterPro" id="IPR000864">
    <property type="entry name" value="Prot_inh_pot1"/>
</dbReference>
<evidence type="ECO:0000256" key="3">
    <source>
        <dbReference type="ARBA" id="ARBA00022900"/>
    </source>
</evidence>
<evidence type="ECO:0000256" key="1">
    <source>
        <dbReference type="ARBA" id="ARBA00008210"/>
    </source>
</evidence>
<name>A0AAD6QM33_9ROSI</name>
<dbReference type="GO" id="GO:0004867">
    <property type="term" value="F:serine-type endopeptidase inhibitor activity"/>
    <property type="evidence" value="ECO:0007669"/>
    <property type="project" value="UniProtKB-KW"/>
</dbReference>
<dbReference type="SUPFAM" id="SSF54654">
    <property type="entry name" value="CI-2 family of serine protease inhibitors"/>
    <property type="match status" value="1"/>
</dbReference>
<dbReference type="Proteomes" id="UP001164929">
    <property type="component" value="Chromosome 6"/>
</dbReference>
<dbReference type="PRINTS" id="PR00292">
    <property type="entry name" value="POTATOINHBTR"/>
</dbReference>
<organism evidence="4 5">
    <name type="scientific">Populus alba x Populus x berolinensis</name>
    <dbReference type="NCBI Taxonomy" id="444605"/>
    <lineage>
        <taxon>Eukaryota</taxon>
        <taxon>Viridiplantae</taxon>
        <taxon>Streptophyta</taxon>
        <taxon>Embryophyta</taxon>
        <taxon>Tracheophyta</taxon>
        <taxon>Spermatophyta</taxon>
        <taxon>Magnoliopsida</taxon>
        <taxon>eudicotyledons</taxon>
        <taxon>Gunneridae</taxon>
        <taxon>Pentapetalae</taxon>
        <taxon>rosids</taxon>
        <taxon>fabids</taxon>
        <taxon>Malpighiales</taxon>
        <taxon>Salicaceae</taxon>
        <taxon>Saliceae</taxon>
        <taxon>Populus</taxon>
    </lineage>
</organism>
<reference evidence="4" key="1">
    <citation type="journal article" date="2023" name="Mol. Ecol. Resour.">
        <title>Chromosome-level genome assembly of a triploid poplar Populus alba 'Berolinensis'.</title>
        <authorList>
            <person name="Chen S."/>
            <person name="Yu Y."/>
            <person name="Wang X."/>
            <person name="Wang S."/>
            <person name="Zhang T."/>
            <person name="Zhou Y."/>
            <person name="He R."/>
            <person name="Meng N."/>
            <person name="Wang Y."/>
            <person name="Liu W."/>
            <person name="Liu Z."/>
            <person name="Liu J."/>
            <person name="Guo Q."/>
            <person name="Huang H."/>
            <person name="Sederoff R.R."/>
            <person name="Wang G."/>
            <person name="Qu G."/>
            <person name="Chen S."/>
        </authorList>
    </citation>
    <scope>NUCLEOTIDE SEQUENCE</scope>
    <source>
        <strain evidence="4">SC-2020</strain>
    </source>
</reference>